<sequence>MTAATVGSFCTASSVMPRKRLLQQLRDHGGQHLDVADLLRGDAEDEVAVLARDVHVPPLEHVLHRHGDLAVLTAEHFLQLAGEDRVRLVRLCLELQLLPVKEHGTPPVRSTATLSASLLRRQQPLVLAWRA</sequence>
<dbReference type="Proteomes" id="UP000587002">
    <property type="component" value="Unassembled WGS sequence"/>
</dbReference>
<protein>
    <submittedName>
        <fullName evidence="1">Uncharacterized protein</fullName>
    </submittedName>
</protein>
<organism evidence="1 2">
    <name type="scientific">Saccharopolyspora hordei</name>
    <dbReference type="NCBI Taxonomy" id="1838"/>
    <lineage>
        <taxon>Bacteria</taxon>
        <taxon>Bacillati</taxon>
        <taxon>Actinomycetota</taxon>
        <taxon>Actinomycetes</taxon>
        <taxon>Pseudonocardiales</taxon>
        <taxon>Pseudonocardiaceae</taxon>
        <taxon>Saccharopolyspora</taxon>
    </lineage>
</organism>
<evidence type="ECO:0000313" key="2">
    <source>
        <dbReference type="Proteomes" id="UP000587002"/>
    </source>
</evidence>
<keyword evidence="2" id="KW-1185">Reference proteome</keyword>
<dbReference type="AlphaFoldDB" id="A0A853AJL4"/>
<proteinExistence type="predicted"/>
<evidence type="ECO:0000313" key="1">
    <source>
        <dbReference type="EMBL" id="NYI83966.1"/>
    </source>
</evidence>
<gene>
    <name evidence="1" type="ORF">HNR68_002596</name>
</gene>
<comment type="caution">
    <text evidence="1">The sequence shown here is derived from an EMBL/GenBank/DDBJ whole genome shotgun (WGS) entry which is preliminary data.</text>
</comment>
<accession>A0A853AJL4</accession>
<dbReference type="EMBL" id="JACCFJ010000001">
    <property type="protein sequence ID" value="NYI83966.1"/>
    <property type="molecule type" value="Genomic_DNA"/>
</dbReference>
<name>A0A853AJL4_9PSEU</name>
<reference evidence="1 2" key="1">
    <citation type="submission" date="2020-07" db="EMBL/GenBank/DDBJ databases">
        <title>Sequencing the genomes of 1000 actinobacteria strains.</title>
        <authorList>
            <person name="Klenk H.-P."/>
        </authorList>
    </citation>
    <scope>NUCLEOTIDE SEQUENCE [LARGE SCALE GENOMIC DNA]</scope>
    <source>
        <strain evidence="1 2">DSM 44065</strain>
    </source>
</reference>